<dbReference type="CDD" id="cd07377">
    <property type="entry name" value="WHTH_GntR"/>
    <property type="match status" value="1"/>
</dbReference>
<evidence type="ECO:0000313" key="5">
    <source>
        <dbReference type="EMBL" id="MFC1400733.1"/>
    </source>
</evidence>
<dbReference type="InterPro" id="IPR036388">
    <property type="entry name" value="WH-like_DNA-bd_sf"/>
</dbReference>
<keyword evidence="3" id="KW-0804">Transcription</keyword>
<sequence length="219" mass="23862">MTVEPVLGGRLSDQVYDLVRASITAGELVPGARLVELELARRYGVSQAPVRDALRRLAADGLVLQFPRRGSYVADISEEDARQAYRVRAVLEQFAATEVCRLAPAGLVEVLHGDVAAMREAAGRDDVAGVVDSDVSFHRHVWEAAGNGLLARMWTVTEASLRSFTAVSNKVYFGRLEEIVEHHTPLVAALQGGVPEVAGILFREHVLDIWERIGTPIAD</sequence>
<reference evidence="5 6" key="1">
    <citation type="submission" date="2024-09" db="EMBL/GenBank/DDBJ databases">
        <authorList>
            <person name="Lee S.D."/>
        </authorList>
    </citation>
    <scope>NUCLEOTIDE SEQUENCE [LARGE SCALE GENOMIC DNA]</scope>
    <source>
        <strain evidence="5 6">N1-5</strain>
    </source>
</reference>
<dbReference type="SUPFAM" id="SSF46785">
    <property type="entry name" value="Winged helix' DNA-binding domain"/>
    <property type="match status" value="1"/>
</dbReference>
<dbReference type="PANTHER" id="PTHR43537:SF45">
    <property type="entry name" value="GNTR FAMILY REGULATORY PROTEIN"/>
    <property type="match status" value="1"/>
</dbReference>
<dbReference type="Pfam" id="PF00392">
    <property type="entry name" value="GntR"/>
    <property type="match status" value="1"/>
</dbReference>
<dbReference type="PROSITE" id="PS50949">
    <property type="entry name" value="HTH_GNTR"/>
    <property type="match status" value="1"/>
</dbReference>
<name>A0ABV6UH04_9ACTN</name>
<evidence type="ECO:0000256" key="3">
    <source>
        <dbReference type="ARBA" id="ARBA00023163"/>
    </source>
</evidence>
<dbReference type="SUPFAM" id="SSF48008">
    <property type="entry name" value="GntR ligand-binding domain-like"/>
    <property type="match status" value="1"/>
</dbReference>
<feature type="domain" description="HTH gntR-type" evidence="4">
    <location>
        <begin position="9"/>
        <end position="76"/>
    </location>
</feature>
<comment type="caution">
    <text evidence="5">The sequence shown here is derived from an EMBL/GenBank/DDBJ whole genome shotgun (WGS) entry which is preliminary data.</text>
</comment>
<keyword evidence="1" id="KW-0805">Transcription regulation</keyword>
<dbReference type="Gene3D" id="1.10.10.10">
    <property type="entry name" value="Winged helix-like DNA-binding domain superfamily/Winged helix DNA-binding domain"/>
    <property type="match status" value="1"/>
</dbReference>
<proteinExistence type="predicted"/>
<gene>
    <name evidence="5" type="ORF">ACEZDJ_05485</name>
</gene>
<dbReference type="InterPro" id="IPR008920">
    <property type="entry name" value="TF_FadR/GntR_C"/>
</dbReference>
<dbReference type="Proteomes" id="UP001592528">
    <property type="component" value="Unassembled WGS sequence"/>
</dbReference>
<dbReference type="SMART" id="SM00345">
    <property type="entry name" value="HTH_GNTR"/>
    <property type="match status" value="1"/>
</dbReference>
<dbReference type="Gene3D" id="1.20.120.530">
    <property type="entry name" value="GntR ligand-binding domain-like"/>
    <property type="match status" value="1"/>
</dbReference>
<evidence type="ECO:0000256" key="2">
    <source>
        <dbReference type="ARBA" id="ARBA00023125"/>
    </source>
</evidence>
<dbReference type="RefSeq" id="WP_051725260.1">
    <property type="nucleotide sequence ID" value="NZ_JBHEZZ010000002.1"/>
</dbReference>
<protein>
    <submittedName>
        <fullName evidence="5">GntR family transcriptional regulator</fullName>
    </submittedName>
</protein>
<dbReference type="Pfam" id="PF07729">
    <property type="entry name" value="FCD"/>
    <property type="match status" value="1"/>
</dbReference>
<accession>A0ABV6UH04</accession>
<dbReference type="InterPro" id="IPR036390">
    <property type="entry name" value="WH_DNA-bd_sf"/>
</dbReference>
<keyword evidence="2" id="KW-0238">DNA-binding</keyword>
<organism evidence="5 6">
    <name type="scientific">Streptacidiphilus cavernicola</name>
    <dbReference type="NCBI Taxonomy" id="3342716"/>
    <lineage>
        <taxon>Bacteria</taxon>
        <taxon>Bacillati</taxon>
        <taxon>Actinomycetota</taxon>
        <taxon>Actinomycetes</taxon>
        <taxon>Kitasatosporales</taxon>
        <taxon>Streptomycetaceae</taxon>
        <taxon>Streptacidiphilus</taxon>
    </lineage>
</organism>
<keyword evidence="6" id="KW-1185">Reference proteome</keyword>
<dbReference type="InterPro" id="IPR011711">
    <property type="entry name" value="GntR_C"/>
</dbReference>
<evidence type="ECO:0000256" key="1">
    <source>
        <dbReference type="ARBA" id="ARBA00023015"/>
    </source>
</evidence>
<dbReference type="SMART" id="SM00895">
    <property type="entry name" value="FCD"/>
    <property type="match status" value="1"/>
</dbReference>
<dbReference type="PANTHER" id="PTHR43537">
    <property type="entry name" value="TRANSCRIPTIONAL REGULATOR, GNTR FAMILY"/>
    <property type="match status" value="1"/>
</dbReference>
<evidence type="ECO:0000313" key="6">
    <source>
        <dbReference type="Proteomes" id="UP001592528"/>
    </source>
</evidence>
<dbReference type="InterPro" id="IPR000524">
    <property type="entry name" value="Tscrpt_reg_HTH_GntR"/>
</dbReference>
<dbReference type="EMBL" id="JBHEZZ010000002">
    <property type="protein sequence ID" value="MFC1400733.1"/>
    <property type="molecule type" value="Genomic_DNA"/>
</dbReference>
<evidence type="ECO:0000259" key="4">
    <source>
        <dbReference type="PROSITE" id="PS50949"/>
    </source>
</evidence>